<comment type="similarity">
    <text evidence="1">Belongs to the SfsA family.</text>
</comment>
<sequence>MKYHNIIEGTFISRPNRFIANVEAAGQVQVCHVKNTGRCRELLVPGCRVYLETADNPNRKTKYDLIAVKKGNLLINMDSQAPNKAAGEWLEKRILYPDLKILKPEVKYDNSRFDFYIEAGERKIFLEVKGVTLEEGGIARFPDAPTERGVKHIRELMACMKEGYEPVILFVVQMKGIRRFMPNDETHKAFGDTLREAREKGVRILAYDCLVTEDSMEIRDPVPVVL</sequence>
<reference evidence="4" key="1">
    <citation type="journal article" date="2021" name="PeerJ">
        <title>Extensive microbial diversity within the chicken gut microbiome revealed by metagenomics and culture.</title>
        <authorList>
            <person name="Gilroy R."/>
            <person name="Ravi A."/>
            <person name="Getino M."/>
            <person name="Pursley I."/>
            <person name="Horton D.L."/>
            <person name="Alikhan N.F."/>
            <person name="Baker D."/>
            <person name="Gharbi K."/>
            <person name="Hall N."/>
            <person name="Watson M."/>
            <person name="Adriaenssens E.M."/>
            <person name="Foster-Nyarko E."/>
            <person name="Jarju S."/>
            <person name="Secka A."/>
            <person name="Antonio M."/>
            <person name="Oren A."/>
            <person name="Chaudhuri R.R."/>
            <person name="La Ragione R."/>
            <person name="Hildebrand F."/>
            <person name="Pallen M.J."/>
        </authorList>
    </citation>
    <scope>NUCLEOTIDE SEQUENCE</scope>
    <source>
        <strain evidence="4">CHK192-9172</strain>
    </source>
</reference>
<protein>
    <recommendedName>
        <fullName evidence="1">Sugar fermentation stimulation protein homolog</fullName>
    </recommendedName>
</protein>
<dbReference type="NCBIfam" id="TIGR00230">
    <property type="entry name" value="sfsA"/>
    <property type="match status" value="1"/>
</dbReference>
<evidence type="ECO:0000259" key="2">
    <source>
        <dbReference type="Pfam" id="PF03749"/>
    </source>
</evidence>
<dbReference type="InterPro" id="IPR041465">
    <property type="entry name" value="SfsA_N"/>
</dbReference>
<dbReference type="InterPro" id="IPR040452">
    <property type="entry name" value="SfsA_C"/>
</dbReference>
<accession>A0A9D2D1Y9</accession>
<evidence type="ECO:0000259" key="3">
    <source>
        <dbReference type="Pfam" id="PF17746"/>
    </source>
</evidence>
<dbReference type="Proteomes" id="UP000824024">
    <property type="component" value="Unassembled WGS sequence"/>
</dbReference>
<dbReference type="PANTHER" id="PTHR30545">
    <property type="entry name" value="SUGAR FERMENTATION STIMULATION PROTEIN A"/>
    <property type="match status" value="1"/>
</dbReference>
<organism evidence="4 5">
    <name type="scientific">Candidatus Eubacterium avistercoris</name>
    <dbReference type="NCBI Taxonomy" id="2838567"/>
    <lineage>
        <taxon>Bacteria</taxon>
        <taxon>Bacillati</taxon>
        <taxon>Bacillota</taxon>
        <taxon>Clostridia</taxon>
        <taxon>Eubacteriales</taxon>
        <taxon>Eubacteriaceae</taxon>
        <taxon>Eubacterium</taxon>
    </lineage>
</organism>
<name>A0A9D2D1Y9_9FIRM</name>
<comment type="caution">
    <text evidence="4">The sequence shown here is derived from an EMBL/GenBank/DDBJ whole genome shotgun (WGS) entry which is preliminary data.</text>
</comment>
<evidence type="ECO:0000313" key="4">
    <source>
        <dbReference type="EMBL" id="HIZ07141.1"/>
    </source>
</evidence>
<evidence type="ECO:0000313" key="5">
    <source>
        <dbReference type="Proteomes" id="UP000824024"/>
    </source>
</evidence>
<dbReference type="Gene3D" id="3.40.1350.60">
    <property type="match status" value="1"/>
</dbReference>
<dbReference type="EMBL" id="DXCH01000122">
    <property type="protein sequence ID" value="HIZ07141.1"/>
    <property type="molecule type" value="Genomic_DNA"/>
</dbReference>
<reference evidence="4" key="2">
    <citation type="submission" date="2021-04" db="EMBL/GenBank/DDBJ databases">
        <authorList>
            <person name="Gilroy R."/>
        </authorList>
    </citation>
    <scope>NUCLEOTIDE SEQUENCE</scope>
    <source>
        <strain evidence="4">CHK192-9172</strain>
    </source>
</reference>
<dbReference type="CDD" id="cd22359">
    <property type="entry name" value="SfsA-like_bacterial"/>
    <property type="match status" value="1"/>
</dbReference>
<dbReference type="PANTHER" id="PTHR30545:SF2">
    <property type="entry name" value="SUGAR FERMENTATION STIMULATION PROTEIN A"/>
    <property type="match status" value="1"/>
</dbReference>
<evidence type="ECO:0000256" key="1">
    <source>
        <dbReference type="HAMAP-Rule" id="MF_00095"/>
    </source>
</evidence>
<dbReference type="AlphaFoldDB" id="A0A9D2D1Y9"/>
<dbReference type="Gene3D" id="2.40.50.580">
    <property type="match status" value="1"/>
</dbReference>
<gene>
    <name evidence="1 4" type="primary">sfsA</name>
    <name evidence="4" type="ORF">IAA08_04305</name>
</gene>
<dbReference type="GO" id="GO:0003677">
    <property type="term" value="F:DNA binding"/>
    <property type="evidence" value="ECO:0007669"/>
    <property type="project" value="InterPro"/>
</dbReference>
<dbReference type="Pfam" id="PF17746">
    <property type="entry name" value="SfsA_N"/>
    <property type="match status" value="1"/>
</dbReference>
<dbReference type="InterPro" id="IPR005224">
    <property type="entry name" value="SfsA"/>
</dbReference>
<dbReference type="Pfam" id="PF03749">
    <property type="entry name" value="SfsA"/>
    <property type="match status" value="1"/>
</dbReference>
<feature type="domain" description="SfsA N-terminal OB" evidence="3">
    <location>
        <begin position="12"/>
        <end position="76"/>
    </location>
</feature>
<dbReference type="HAMAP" id="MF_00095">
    <property type="entry name" value="SfsA"/>
    <property type="match status" value="1"/>
</dbReference>
<feature type="domain" description="Sugar fermentation stimulation protein C-terminal" evidence="2">
    <location>
        <begin position="80"/>
        <end position="214"/>
    </location>
</feature>
<proteinExistence type="inferred from homology"/>